<dbReference type="Pfam" id="PF08239">
    <property type="entry name" value="SH3_3"/>
    <property type="match status" value="1"/>
</dbReference>
<gene>
    <name evidence="3" type="ORF">SAMN04488105_11154</name>
</gene>
<accession>A0A1G7HMY4</accession>
<dbReference type="Pfam" id="PF06823">
    <property type="entry name" value="DUF1236"/>
    <property type="match status" value="1"/>
</dbReference>
<feature type="domain" description="SH3b" evidence="2">
    <location>
        <begin position="32"/>
        <end position="84"/>
    </location>
</feature>
<dbReference type="EMBL" id="FNAV01000011">
    <property type="protein sequence ID" value="SDF01574.1"/>
    <property type="molecule type" value="Genomic_DNA"/>
</dbReference>
<dbReference type="Proteomes" id="UP000198994">
    <property type="component" value="Unassembled WGS sequence"/>
</dbReference>
<dbReference type="OrthoDB" id="102964at2"/>
<evidence type="ECO:0000256" key="1">
    <source>
        <dbReference type="SAM" id="SignalP"/>
    </source>
</evidence>
<dbReference type="RefSeq" id="WP_008885445.1">
    <property type="nucleotide sequence ID" value="NZ_FNAV01000011.1"/>
</dbReference>
<organism evidence="3 4">
    <name type="scientific">Salipiger thiooxidans</name>
    <dbReference type="NCBI Taxonomy" id="282683"/>
    <lineage>
        <taxon>Bacteria</taxon>
        <taxon>Pseudomonadati</taxon>
        <taxon>Pseudomonadota</taxon>
        <taxon>Alphaproteobacteria</taxon>
        <taxon>Rhodobacterales</taxon>
        <taxon>Roseobacteraceae</taxon>
        <taxon>Salipiger</taxon>
    </lineage>
</organism>
<dbReference type="InterPro" id="IPR003646">
    <property type="entry name" value="SH3-like_bac-type"/>
</dbReference>
<feature type="chain" id="PRO_5011712508" evidence="1">
    <location>
        <begin position="24"/>
        <end position="221"/>
    </location>
</feature>
<evidence type="ECO:0000259" key="2">
    <source>
        <dbReference type="Pfam" id="PF08239"/>
    </source>
</evidence>
<dbReference type="AlphaFoldDB" id="A0A1G7HMY4"/>
<dbReference type="InterPro" id="IPR009642">
    <property type="entry name" value="DUF1236"/>
</dbReference>
<proteinExistence type="predicted"/>
<dbReference type="STRING" id="282683.SAMN04488105_11154"/>
<protein>
    <submittedName>
        <fullName evidence="3">SH3 domain-containing protein</fullName>
    </submittedName>
</protein>
<keyword evidence="4" id="KW-1185">Reference proteome</keyword>
<name>A0A1G7HMY4_9RHOB</name>
<reference evidence="4" key="1">
    <citation type="submission" date="2016-10" db="EMBL/GenBank/DDBJ databases">
        <authorList>
            <person name="Varghese N."/>
            <person name="Submissions S."/>
        </authorList>
    </citation>
    <scope>NUCLEOTIDE SEQUENCE [LARGE SCALE GENOMIC DNA]</scope>
    <source>
        <strain evidence="4">DSM 10146</strain>
    </source>
</reference>
<dbReference type="Gene3D" id="2.30.30.40">
    <property type="entry name" value="SH3 Domains"/>
    <property type="match status" value="1"/>
</dbReference>
<evidence type="ECO:0000313" key="4">
    <source>
        <dbReference type="Proteomes" id="UP000198994"/>
    </source>
</evidence>
<sequence>MKLAKPILLSTAIAGILASPAAAALSATATTELNLRSGPGPEYQIEGVIPGDAEVEVTGCLEEAEWCEVTHEGVSGWAYSAYLTTPVEDEPVVLYQRPAEVQIDTVTYDKTEGQGVAAGLGAGWGAAIGSLAIGGPAAIAAGALIGAATGAAAQVEQETVTYIQTNPVEPVYLDGEVAVGAGIPEQVELYTVPDSDYTYVNVNRQPVVVDPENRRIVQVIR</sequence>
<keyword evidence="1" id="KW-0732">Signal</keyword>
<evidence type="ECO:0000313" key="3">
    <source>
        <dbReference type="EMBL" id="SDF01574.1"/>
    </source>
</evidence>
<feature type="signal peptide" evidence="1">
    <location>
        <begin position="1"/>
        <end position="23"/>
    </location>
</feature>